<feature type="domain" description="Protein root UVB sensitive/RUS" evidence="3">
    <location>
        <begin position="45"/>
        <end position="281"/>
    </location>
</feature>
<keyword evidence="2" id="KW-1133">Transmembrane helix</keyword>
<dbReference type="PANTHER" id="PTHR12770:SF22">
    <property type="entry name" value="PROTEIN ROOT UVB SENSITIVE 1, CHLOROPLASTIC"/>
    <property type="match status" value="1"/>
</dbReference>
<feature type="transmembrane region" description="Helical" evidence="2">
    <location>
        <begin position="113"/>
        <end position="130"/>
    </location>
</feature>
<dbReference type="EMBL" id="MTSL01000159">
    <property type="protein sequence ID" value="PJF17793.1"/>
    <property type="molecule type" value="Genomic_DNA"/>
</dbReference>
<evidence type="ECO:0000259" key="3">
    <source>
        <dbReference type="Pfam" id="PF04884"/>
    </source>
</evidence>
<dbReference type="OrthoDB" id="19606at2759"/>
<organism evidence="4 5">
    <name type="scientific">Paramicrosporidium saccamoebae</name>
    <dbReference type="NCBI Taxonomy" id="1246581"/>
    <lineage>
        <taxon>Eukaryota</taxon>
        <taxon>Fungi</taxon>
        <taxon>Fungi incertae sedis</taxon>
        <taxon>Cryptomycota</taxon>
        <taxon>Cryptomycota incertae sedis</taxon>
        <taxon>Paramicrosporidium</taxon>
    </lineage>
</organism>
<keyword evidence="2" id="KW-0812">Transmembrane</keyword>
<gene>
    <name evidence="4" type="ORF">PSACC_02409</name>
</gene>
<dbReference type="PANTHER" id="PTHR12770">
    <property type="entry name" value="RUS1 FAMILY PROTEIN C16ORF58"/>
    <property type="match status" value="1"/>
</dbReference>
<dbReference type="InterPro" id="IPR054549">
    <property type="entry name" value="UVB_sens_RUS_dom"/>
</dbReference>
<dbReference type="Proteomes" id="UP000240830">
    <property type="component" value="Unassembled WGS sequence"/>
</dbReference>
<feature type="transmembrane region" description="Helical" evidence="2">
    <location>
        <begin position="72"/>
        <end position="93"/>
    </location>
</feature>
<comment type="similarity">
    <text evidence="1">Belongs to the RUS1 family.</text>
</comment>
<evidence type="ECO:0000313" key="5">
    <source>
        <dbReference type="Proteomes" id="UP000240830"/>
    </source>
</evidence>
<dbReference type="Pfam" id="PF04884">
    <property type="entry name" value="UVB_sens_prot"/>
    <property type="match status" value="1"/>
</dbReference>
<proteinExistence type="inferred from homology"/>
<keyword evidence="2" id="KW-0472">Membrane</keyword>
<evidence type="ECO:0000313" key="4">
    <source>
        <dbReference type="EMBL" id="PJF17793.1"/>
    </source>
</evidence>
<dbReference type="AlphaFoldDB" id="A0A2H9TJ70"/>
<protein>
    <recommendedName>
        <fullName evidence="3">Protein root UVB sensitive/RUS domain-containing protein</fullName>
    </recommendedName>
</protein>
<dbReference type="InterPro" id="IPR006968">
    <property type="entry name" value="RUS_fam"/>
</dbReference>
<evidence type="ECO:0000256" key="2">
    <source>
        <dbReference type="SAM" id="Phobius"/>
    </source>
</evidence>
<accession>A0A2H9TJ70</accession>
<feature type="transmembrane region" description="Helical" evidence="2">
    <location>
        <begin position="236"/>
        <end position="257"/>
    </location>
</feature>
<name>A0A2H9TJ70_9FUNG</name>
<reference evidence="4 5" key="1">
    <citation type="submission" date="2016-10" db="EMBL/GenBank/DDBJ databases">
        <title>The genome of Paramicrosporidium saccamoebae is the missing link in understanding Cryptomycota and Microsporidia evolution.</title>
        <authorList>
            <person name="Quandt C.A."/>
            <person name="Beaudet D."/>
            <person name="Corsaro D."/>
            <person name="Michel R."/>
            <person name="Corradi N."/>
            <person name="James T."/>
        </authorList>
    </citation>
    <scope>NUCLEOTIDE SEQUENCE [LARGE SCALE GENOMIC DNA]</scope>
    <source>
        <strain evidence="4 5">KSL3</strain>
    </source>
</reference>
<sequence length="434" mass="48663">MRFLQRAGSRWRRIDTGRLVDELGSELPVRFSLSWWRRLRGEASRFTVHALLPEGYPISVHKHYRQFTIWNFIHMATSSAVGVLSTQSLLYGLGLSSGSLPLSAALNWVIKDGLGQLGGVAIVAYLGARFDVHAKRYRFLGAVLLKASCLLELLVPLVPRYFVPLAAFANILKNVAWMATSATRAQIHRHLALKDNMGDLSGKTAAQNTLASLVGTAMGILCASSFSGIIPTEPLAIVIEYMFYFVPFSIMSLLASYRSCQYAVSPRLTVARLEMLFAQLLPELFGTSTKPRKEVVAQLSRYILDPDTLCHRERFLGGNPSKIIGAISRIPLRVEPALTSPLEDESRLFWIKLEQSAVSIWFRNDASDAETLRGMFTALLLRYYLGKNITVDIAQVEQIVEEVDEKVRTTIINRGWDLDEMHLGKRRPVLILRQ</sequence>
<feature type="transmembrane region" description="Helical" evidence="2">
    <location>
        <begin position="210"/>
        <end position="230"/>
    </location>
</feature>
<keyword evidence="5" id="KW-1185">Reference proteome</keyword>
<comment type="caution">
    <text evidence="4">The sequence shown here is derived from an EMBL/GenBank/DDBJ whole genome shotgun (WGS) entry which is preliminary data.</text>
</comment>
<evidence type="ECO:0000256" key="1">
    <source>
        <dbReference type="ARBA" id="ARBA00007558"/>
    </source>
</evidence>